<evidence type="ECO:0000313" key="8">
    <source>
        <dbReference type="EMBL" id="RQM25394.1"/>
    </source>
</evidence>
<proteinExistence type="predicted"/>
<evidence type="ECO:0000256" key="3">
    <source>
        <dbReference type="ARBA" id="ARBA00022692"/>
    </source>
</evidence>
<dbReference type="EMBL" id="MZMZ02002538">
    <property type="protein sequence ID" value="RQM25394.1"/>
    <property type="molecule type" value="Genomic_DNA"/>
</dbReference>
<evidence type="ECO:0000256" key="2">
    <source>
        <dbReference type="ARBA" id="ARBA00022448"/>
    </source>
</evidence>
<dbReference type="Proteomes" id="UP000284702">
    <property type="component" value="Unassembled WGS sequence"/>
</dbReference>
<dbReference type="Gene3D" id="1.20.1560.10">
    <property type="entry name" value="ABC transporter type 1, transmembrane domain"/>
    <property type="match status" value="2"/>
</dbReference>
<reference evidence="8" key="1">
    <citation type="submission" date="2018-07" db="EMBL/GenBank/DDBJ databases">
        <title>Annotation of Aphanomyces astaci genome assembly.</title>
        <authorList>
            <person name="Studholme D.J."/>
        </authorList>
    </citation>
    <scope>NUCLEOTIDE SEQUENCE [LARGE SCALE GENOMIC DNA]</scope>
    <source>
        <strain evidence="8">Pc</strain>
    </source>
</reference>
<evidence type="ECO:0000256" key="6">
    <source>
        <dbReference type="ARBA" id="ARBA00023136"/>
    </source>
</evidence>
<comment type="subcellular location">
    <subcellularLocation>
        <location evidence="1">Membrane</location>
        <topology evidence="1">Multi-pass membrane protein</topology>
    </subcellularLocation>
</comment>
<dbReference type="PANTHER" id="PTHR43394">
    <property type="entry name" value="ATP-DEPENDENT PERMEASE MDL1, MITOCHONDRIAL"/>
    <property type="match status" value="1"/>
</dbReference>
<keyword evidence="5 7" id="KW-1133">Transmembrane helix</keyword>
<keyword evidence="2" id="KW-0813">Transport</keyword>
<accession>A0A425D7X4</accession>
<dbReference type="GO" id="GO:0005524">
    <property type="term" value="F:ATP binding"/>
    <property type="evidence" value="ECO:0007669"/>
    <property type="project" value="InterPro"/>
</dbReference>
<gene>
    <name evidence="8" type="ORF">B5M09_011208</name>
</gene>
<dbReference type="InterPro" id="IPR039421">
    <property type="entry name" value="Type_1_exporter"/>
</dbReference>
<protein>
    <submittedName>
        <fullName evidence="8">Uncharacterized protein</fullName>
    </submittedName>
</protein>
<sequence>MLRQEVGWYDFPKHSTGALQASLSTDCALIQKMSVDLLKNVLNLVVCLVIGFKVALTLSQAMMFFAMVSSFGLGTAAQALGGMEKAKQAAANVFAIVDRMPAIECITNDGVKPTQVVGRIEFQSVEFGDSLMYKDYNLVIEAGTTASISLLGALREAIVSKVLYCRC</sequence>
<dbReference type="SUPFAM" id="SSF90123">
    <property type="entry name" value="ABC transporter transmembrane region"/>
    <property type="match status" value="1"/>
</dbReference>
<dbReference type="InterPro" id="IPR027417">
    <property type="entry name" value="P-loop_NTPase"/>
</dbReference>
<dbReference type="PANTHER" id="PTHR43394:SF11">
    <property type="entry name" value="ATP-BINDING CASSETTE TRANSPORTER"/>
    <property type="match status" value="1"/>
</dbReference>
<name>A0A425D7X4_APHAT</name>
<evidence type="ECO:0000256" key="7">
    <source>
        <dbReference type="SAM" id="Phobius"/>
    </source>
</evidence>
<keyword evidence="6 7" id="KW-0472">Membrane</keyword>
<dbReference type="GO" id="GO:0015421">
    <property type="term" value="F:ABC-type oligopeptide transporter activity"/>
    <property type="evidence" value="ECO:0007669"/>
    <property type="project" value="TreeGrafter"/>
</dbReference>
<feature type="transmembrane region" description="Helical" evidence="7">
    <location>
        <begin position="37"/>
        <end position="56"/>
    </location>
</feature>
<evidence type="ECO:0000313" key="9">
    <source>
        <dbReference type="Proteomes" id="UP000284702"/>
    </source>
</evidence>
<comment type="caution">
    <text evidence="8">The sequence shown here is derived from an EMBL/GenBank/DDBJ whole genome shotgun (WGS) entry which is preliminary data.</text>
</comment>
<evidence type="ECO:0000256" key="4">
    <source>
        <dbReference type="ARBA" id="ARBA00022737"/>
    </source>
</evidence>
<dbReference type="AlphaFoldDB" id="A0A425D7X4"/>
<dbReference type="Gene3D" id="3.40.50.300">
    <property type="entry name" value="P-loop containing nucleotide triphosphate hydrolases"/>
    <property type="match status" value="1"/>
</dbReference>
<evidence type="ECO:0000256" key="5">
    <source>
        <dbReference type="ARBA" id="ARBA00022989"/>
    </source>
</evidence>
<organism evidence="8 9">
    <name type="scientific">Aphanomyces astaci</name>
    <name type="common">Crayfish plague agent</name>
    <dbReference type="NCBI Taxonomy" id="112090"/>
    <lineage>
        <taxon>Eukaryota</taxon>
        <taxon>Sar</taxon>
        <taxon>Stramenopiles</taxon>
        <taxon>Oomycota</taxon>
        <taxon>Saprolegniomycetes</taxon>
        <taxon>Saprolegniales</taxon>
        <taxon>Verrucalvaceae</taxon>
        <taxon>Aphanomyces</taxon>
    </lineage>
</organism>
<dbReference type="GO" id="GO:0005743">
    <property type="term" value="C:mitochondrial inner membrane"/>
    <property type="evidence" value="ECO:0007669"/>
    <property type="project" value="TreeGrafter"/>
</dbReference>
<dbReference type="InterPro" id="IPR036640">
    <property type="entry name" value="ABC1_TM_sf"/>
</dbReference>
<dbReference type="GO" id="GO:0090374">
    <property type="term" value="P:oligopeptide export from mitochondrion"/>
    <property type="evidence" value="ECO:0007669"/>
    <property type="project" value="TreeGrafter"/>
</dbReference>
<keyword evidence="9" id="KW-1185">Reference proteome</keyword>
<keyword evidence="3 7" id="KW-0812">Transmembrane</keyword>
<dbReference type="VEuPathDB" id="FungiDB:H257_11522"/>
<keyword evidence="4" id="KW-0677">Repeat</keyword>
<evidence type="ECO:0000256" key="1">
    <source>
        <dbReference type="ARBA" id="ARBA00004141"/>
    </source>
</evidence>